<dbReference type="Proteomes" id="UP000324222">
    <property type="component" value="Unassembled WGS sequence"/>
</dbReference>
<feature type="region of interest" description="Disordered" evidence="1">
    <location>
        <begin position="102"/>
        <end position="125"/>
    </location>
</feature>
<reference evidence="2 3" key="1">
    <citation type="submission" date="2019-05" db="EMBL/GenBank/DDBJ databases">
        <title>Another draft genome of Portunus trituberculatus and its Hox gene families provides insights of decapod evolution.</title>
        <authorList>
            <person name="Jeong J.-H."/>
            <person name="Song I."/>
            <person name="Kim S."/>
            <person name="Choi T."/>
            <person name="Kim D."/>
            <person name="Ryu S."/>
            <person name="Kim W."/>
        </authorList>
    </citation>
    <scope>NUCLEOTIDE SEQUENCE [LARGE SCALE GENOMIC DNA]</scope>
    <source>
        <tissue evidence="2">Muscle</tissue>
    </source>
</reference>
<protein>
    <submittedName>
        <fullName evidence="2">Uncharacterized protein</fullName>
    </submittedName>
</protein>
<feature type="compositionally biased region" description="Low complexity" evidence="1">
    <location>
        <begin position="115"/>
        <end position="125"/>
    </location>
</feature>
<dbReference type="AlphaFoldDB" id="A0A5B7J3R6"/>
<organism evidence="2 3">
    <name type="scientific">Portunus trituberculatus</name>
    <name type="common">Swimming crab</name>
    <name type="synonym">Neptunus trituberculatus</name>
    <dbReference type="NCBI Taxonomy" id="210409"/>
    <lineage>
        <taxon>Eukaryota</taxon>
        <taxon>Metazoa</taxon>
        <taxon>Ecdysozoa</taxon>
        <taxon>Arthropoda</taxon>
        <taxon>Crustacea</taxon>
        <taxon>Multicrustacea</taxon>
        <taxon>Malacostraca</taxon>
        <taxon>Eumalacostraca</taxon>
        <taxon>Eucarida</taxon>
        <taxon>Decapoda</taxon>
        <taxon>Pleocyemata</taxon>
        <taxon>Brachyura</taxon>
        <taxon>Eubrachyura</taxon>
        <taxon>Portunoidea</taxon>
        <taxon>Portunidae</taxon>
        <taxon>Portuninae</taxon>
        <taxon>Portunus</taxon>
    </lineage>
</organism>
<comment type="caution">
    <text evidence="2">The sequence shown here is derived from an EMBL/GenBank/DDBJ whole genome shotgun (WGS) entry which is preliminary data.</text>
</comment>
<keyword evidence="3" id="KW-1185">Reference proteome</keyword>
<name>A0A5B7J3R6_PORTR</name>
<proteinExistence type="predicted"/>
<gene>
    <name evidence="2" type="ORF">E2C01_083157</name>
</gene>
<evidence type="ECO:0000313" key="2">
    <source>
        <dbReference type="EMBL" id="MPC88257.1"/>
    </source>
</evidence>
<evidence type="ECO:0000256" key="1">
    <source>
        <dbReference type="SAM" id="MobiDB-lite"/>
    </source>
</evidence>
<evidence type="ECO:0000313" key="3">
    <source>
        <dbReference type="Proteomes" id="UP000324222"/>
    </source>
</evidence>
<dbReference type="EMBL" id="VSRR010077218">
    <property type="protein sequence ID" value="MPC88257.1"/>
    <property type="molecule type" value="Genomic_DNA"/>
</dbReference>
<accession>A0A5B7J3R6</accession>
<sequence length="147" mass="16072">MWRQWNHVCFGVREVSKRTGSNPVHGPSVAGNRSKHMLYVTVSPTPTMDGGSNSDFTVYSATSPVRFTSTPRVSHHVGGRQPLNEIGIRSALELTVSTIIESEDSDVPGSDTDIGGSTTNGGRHSTTTTSNSYCVYFIYFFCKKYTN</sequence>